<protein>
    <recommendedName>
        <fullName evidence="4">Ferritin</fullName>
    </recommendedName>
</protein>
<name>A0A7V7KIL9_9GAMM</name>
<feature type="compositionally biased region" description="Polar residues" evidence="1">
    <location>
        <begin position="134"/>
        <end position="143"/>
    </location>
</feature>
<sequence length="143" mass="15996">MASLGLQCESRLASLRQVAARMELDACVAESAHDLRSYTTSKPHFFISDDVMAEQVLQQTLQAAMEACGLFQWLIETNATPELHRPFVDFARQKEGEARVLLEFLEQRKHAVSMAESVTVPRSGAPLSPPRGIRQTSQLRQVE</sequence>
<dbReference type="AlphaFoldDB" id="A0A7V7KIL9"/>
<accession>A0A7V7KIL9</accession>
<evidence type="ECO:0000313" key="2">
    <source>
        <dbReference type="EMBL" id="KAA0013700.1"/>
    </source>
</evidence>
<evidence type="ECO:0000256" key="1">
    <source>
        <dbReference type="SAM" id="MobiDB-lite"/>
    </source>
</evidence>
<evidence type="ECO:0000313" key="3">
    <source>
        <dbReference type="Proteomes" id="UP000486760"/>
    </source>
</evidence>
<feature type="region of interest" description="Disordered" evidence="1">
    <location>
        <begin position="116"/>
        <end position="143"/>
    </location>
</feature>
<dbReference type="EMBL" id="VTPY01000002">
    <property type="protein sequence ID" value="KAA0013700.1"/>
    <property type="molecule type" value="Genomic_DNA"/>
</dbReference>
<proteinExistence type="predicted"/>
<evidence type="ECO:0008006" key="4">
    <source>
        <dbReference type="Google" id="ProtNLM"/>
    </source>
</evidence>
<keyword evidence="3" id="KW-1185">Reference proteome</keyword>
<organism evidence="2 3">
    <name type="scientific">Billgrantia pellis</name>
    <dbReference type="NCBI Taxonomy" id="2606936"/>
    <lineage>
        <taxon>Bacteria</taxon>
        <taxon>Pseudomonadati</taxon>
        <taxon>Pseudomonadota</taxon>
        <taxon>Gammaproteobacteria</taxon>
        <taxon>Oceanospirillales</taxon>
        <taxon>Halomonadaceae</taxon>
        <taxon>Billgrantia</taxon>
    </lineage>
</organism>
<comment type="caution">
    <text evidence="2">The sequence shown here is derived from an EMBL/GenBank/DDBJ whole genome shotgun (WGS) entry which is preliminary data.</text>
</comment>
<dbReference type="Proteomes" id="UP000486760">
    <property type="component" value="Unassembled WGS sequence"/>
</dbReference>
<reference evidence="2 3" key="1">
    <citation type="submission" date="2019-08" db="EMBL/GenBank/DDBJ databases">
        <title>Bioinformatics analysis of the strain L3 and L5.</title>
        <authorList>
            <person name="Li X."/>
        </authorList>
    </citation>
    <scope>NUCLEOTIDE SEQUENCE [LARGE SCALE GENOMIC DNA]</scope>
    <source>
        <strain evidence="2 3">L5</strain>
    </source>
</reference>
<gene>
    <name evidence="2" type="ORF">F0A17_04915</name>
</gene>